<keyword evidence="3 22" id="KW-0436">Ligase</keyword>
<dbReference type="InterPro" id="IPR052171">
    <property type="entry name" value="NHEJ_LigD"/>
</dbReference>
<keyword evidence="5" id="KW-0548">Nucleotidyltransferase</keyword>
<keyword evidence="17" id="KW-0464">Manganese</keyword>
<evidence type="ECO:0000256" key="7">
    <source>
        <dbReference type="ARBA" id="ARBA00022723"/>
    </source>
</evidence>
<dbReference type="NCBIfam" id="TIGR02778">
    <property type="entry name" value="ligD_pol"/>
    <property type="match status" value="1"/>
</dbReference>
<keyword evidence="16" id="KW-0234">DNA repair</keyword>
<dbReference type="Proteomes" id="UP000031552">
    <property type="component" value="Unassembled WGS sequence"/>
</dbReference>
<dbReference type="GO" id="GO:0004527">
    <property type="term" value="F:exonuclease activity"/>
    <property type="evidence" value="ECO:0007669"/>
    <property type="project" value="UniProtKB-KW"/>
</dbReference>
<dbReference type="GO" id="GO:0046872">
    <property type="term" value="F:metal ion binding"/>
    <property type="evidence" value="ECO:0007669"/>
    <property type="project" value="UniProtKB-KW"/>
</dbReference>
<evidence type="ECO:0000256" key="18">
    <source>
        <dbReference type="ARBA" id="ARBA00023268"/>
    </source>
</evidence>
<evidence type="ECO:0000256" key="5">
    <source>
        <dbReference type="ARBA" id="ARBA00022695"/>
    </source>
</evidence>
<keyword evidence="23" id="KW-1185">Reference proteome</keyword>
<evidence type="ECO:0000256" key="4">
    <source>
        <dbReference type="ARBA" id="ARBA00022679"/>
    </source>
</evidence>
<dbReference type="PANTHER" id="PTHR42705:SF2">
    <property type="entry name" value="BIFUNCTIONAL NON-HOMOLOGOUS END JOINING PROTEIN LIGD"/>
    <property type="match status" value="1"/>
</dbReference>
<keyword evidence="11" id="KW-0269">Exonuclease</keyword>
<evidence type="ECO:0000313" key="23">
    <source>
        <dbReference type="Proteomes" id="UP000031552"/>
    </source>
</evidence>
<evidence type="ECO:0000256" key="19">
    <source>
        <dbReference type="ARBA" id="ARBA00029943"/>
    </source>
</evidence>
<organism evidence="22 23">
    <name type="scientific">Candidatus Criblamydia sequanensis CRIB-18</name>
    <dbReference type="NCBI Taxonomy" id="1437425"/>
    <lineage>
        <taxon>Bacteria</taxon>
        <taxon>Pseudomonadati</taxon>
        <taxon>Chlamydiota</taxon>
        <taxon>Chlamydiia</taxon>
        <taxon>Parachlamydiales</taxon>
        <taxon>Candidatus Criblamydiaceae</taxon>
        <taxon>Candidatus Criblamydia</taxon>
    </lineage>
</organism>
<keyword evidence="4" id="KW-0808">Transferase</keyword>
<dbReference type="SUPFAM" id="SSF56091">
    <property type="entry name" value="DNA ligase/mRNA capping enzyme, catalytic domain"/>
    <property type="match status" value="1"/>
</dbReference>
<keyword evidence="6" id="KW-0540">Nuclease</keyword>
<dbReference type="CDD" id="cd04865">
    <property type="entry name" value="LigD_Pol_like_2"/>
    <property type="match status" value="1"/>
</dbReference>
<dbReference type="EMBL" id="CCEJ010000010">
    <property type="protein sequence ID" value="CDR34841.1"/>
    <property type="molecule type" value="Genomic_DNA"/>
</dbReference>
<keyword evidence="13" id="KW-0239">DNA-directed DNA polymerase</keyword>
<evidence type="ECO:0000256" key="1">
    <source>
        <dbReference type="ARBA" id="ARBA00001936"/>
    </source>
</evidence>
<evidence type="ECO:0000256" key="2">
    <source>
        <dbReference type="ARBA" id="ARBA00012727"/>
    </source>
</evidence>
<keyword evidence="15" id="KW-0233">DNA recombination</keyword>
<dbReference type="GO" id="GO:0006281">
    <property type="term" value="P:DNA repair"/>
    <property type="evidence" value="ECO:0007669"/>
    <property type="project" value="UniProtKB-KW"/>
</dbReference>
<keyword evidence="7" id="KW-0479">Metal-binding</keyword>
<dbReference type="InterPro" id="IPR014146">
    <property type="entry name" value="LigD_ligase_dom"/>
</dbReference>
<dbReference type="OrthoDB" id="9802472at2"/>
<evidence type="ECO:0000256" key="10">
    <source>
        <dbReference type="ARBA" id="ARBA00022801"/>
    </source>
</evidence>
<dbReference type="Pfam" id="PF01068">
    <property type="entry name" value="DNA_ligase_A_M"/>
    <property type="match status" value="1"/>
</dbReference>
<dbReference type="STRING" id="1437425.CSEC_2035"/>
<keyword evidence="8" id="KW-0547">Nucleotide-binding</keyword>
<dbReference type="Gene3D" id="3.90.920.10">
    <property type="entry name" value="DNA primase, PRIM domain"/>
    <property type="match status" value="1"/>
</dbReference>
<dbReference type="Gene3D" id="2.40.50.140">
    <property type="entry name" value="Nucleic acid-binding proteins"/>
    <property type="match status" value="1"/>
</dbReference>
<comment type="caution">
    <text evidence="22">The sequence shown here is derived from an EMBL/GenBank/DDBJ whole genome shotgun (WGS) entry which is preliminary data.</text>
</comment>
<evidence type="ECO:0000259" key="21">
    <source>
        <dbReference type="PROSITE" id="PS50160"/>
    </source>
</evidence>
<evidence type="ECO:0000256" key="20">
    <source>
        <dbReference type="ARBA" id="ARBA00034003"/>
    </source>
</evidence>
<keyword evidence="14" id="KW-0238">DNA-binding</keyword>
<evidence type="ECO:0000256" key="13">
    <source>
        <dbReference type="ARBA" id="ARBA00022932"/>
    </source>
</evidence>
<dbReference type="CDD" id="cd07971">
    <property type="entry name" value="OBF_DNA_ligase_LigD"/>
    <property type="match status" value="1"/>
</dbReference>
<dbReference type="InterPro" id="IPR014145">
    <property type="entry name" value="LigD_pol_dom"/>
</dbReference>
<dbReference type="NCBIfam" id="TIGR02779">
    <property type="entry name" value="NHEJ_ligase_lig"/>
    <property type="match status" value="1"/>
</dbReference>
<dbReference type="PANTHER" id="PTHR42705">
    <property type="entry name" value="BIFUNCTIONAL NON-HOMOLOGOUS END JOINING PROTEIN LIGD"/>
    <property type="match status" value="1"/>
</dbReference>
<dbReference type="Pfam" id="PF04679">
    <property type="entry name" value="DNA_ligase_A_C"/>
    <property type="match status" value="1"/>
</dbReference>
<dbReference type="InterPro" id="IPR014143">
    <property type="entry name" value="NHEJ_ligase_prk"/>
</dbReference>
<dbReference type="PROSITE" id="PS50160">
    <property type="entry name" value="DNA_LIGASE_A3"/>
    <property type="match status" value="1"/>
</dbReference>
<evidence type="ECO:0000256" key="9">
    <source>
        <dbReference type="ARBA" id="ARBA00022763"/>
    </source>
</evidence>
<name>A0A090D0K9_9BACT</name>
<dbReference type="eggNOG" id="COG1793">
    <property type="taxonomic scope" value="Bacteria"/>
</dbReference>
<dbReference type="GO" id="GO:0003887">
    <property type="term" value="F:DNA-directed DNA polymerase activity"/>
    <property type="evidence" value="ECO:0007669"/>
    <property type="project" value="UniProtKB-KW"/>
</dbReference>
<keyword evidence="12" id="KW-0067">ATP-binding</keyword>
<evidence type="ECO:0000256" key="12">
    <source>
        <dbReference type="ARBA" id="ARBA00022840"/>
    </source>
</evidence>
<evidence type="ECO:0000256" key="15">
    <source>
        <dbReference type="ARBA" id="ARBA00023172"/>
    </source>
</evidence>
<dbReference type="InterPro" id="IPR012310">
    <property type="entry name" value="DNA_ligase_ATP-dep_cent"/>
</dbReference>
<evidence type="ECO:0000313" key="22">
    <source>
        <dbReference type="EMBL" id="CDR34841.1"/>
    </source>
</evidence>
<dbReference type="Gene3D" id="3.30.1490.70">
    <property type="match status" value="1"/>
</dbReference>
<evidence type="ECO:0000256" key="17">
    <source>
        <dbReference type="ARBA" id="ARBA00023211"/>
    </source>
</evidence>
<dbReference type="eggNOG" id="COG3285">
    <property type="taxonomic scope" value="Bacteria"/>
</dbReference>
<evidence type="ECO:0000256" key="16">
    <source>
        <dbReference type="ARBA" id="ARBA00023204"/>
    </source>
</evidence>
<feature type="domain" description="ATP-dependent DNA ligase family profile" evidence="21">
    <location>
        <begin position="87"/>
        <end position="209"/>
    </location>
</feature>
<dbReference type="GO" id="GO:0003677">
    <property type="term" value="F:DNA binding"/>
    <property type="evidence" value="ECO:0007669"/>
    <property type="project" value="UniProtKB-KW"/>
</dbReference>
<evidence type="ECO:0000256" key="11">
    <source>
        <dbReference type="ARBA" id="ARBA00022839"/>
    </source>
</evidence>
<keyword evidence="9" id="KW-0227">DNA damage</keyword>
<dbReference type="GO" id="GO:0003910">
    <property type="term" value="F:DNA ligase (ATP) activity"/>
    <property type="evidence" value="ECO:0007669"/>
    <property type="project" value="UniProtKB-EC"/>
</dbReference>
<dbReference type="AlphaFoldDB" id="A0A090D0K9"/>
<dbReference type="InterPro" id="IPR012340">
    <property type="entry name" value="NA-bd_OB-fold"/>
</dbReference>
<evidence type="ECO:0000256" key="8">
    <source>
        <dbReference type="ARBA" id="ARBA00022741"/>
    </source>
</evidence>
<dbReference type="InterPro" id="IPR012309">
    <property type="entry name" value="DNA_ligase_ATP-dep_C"/>
</dbReference>
<evidence type="ECO:0000256" key="3">
    <source>
        <dbReference type="ARBA" id="ARBA00022598"/>
    </source>
</evidence>
<comment type="catalytic activity">
    <reaction evidence="20">
        <text>ATP + (deoxyribonucleotide)n-3'-hydroxyl + 5'-phospho-(deoxyribonucleotide)m = (deoxyribonucleotide)n+m + AMP + diphosphate.</text>
        <dbReference type="EC" id="6.5.1.1"/>
    </reaction>
</comment>
<dbReference type="RefSeq" id="WP_041018400.1">
    <property type="nucleotide sequence ID" value="NZ_CCEJ010000010.1"/>
</dbReference>
<dbReference type="EC" id="6.5.1.1" evidence="2"/>
<proteinExistence type="predicted"/>
<protein>
    <recommendedName>
        <fullName evidence="2">DNA ligase (ATP)</fullName>
        <ecNumber evidence="2">6.5.1.1</ecNumber>
    </recommendedName>
    <alternativeName>
        <fullName evidence="19">NHEJ DNA polymerase</fullName>
    </alternativeName>
</protein>
<accession>A0A090D0K9</accession>
<dbReference type="NCBIfam" id="TIGR02776">
    <property type="entry name" value="NHEJ_ligase_prk"/>
    <property type="match status" value="1"/>
</dbReference>
<evidence type="ECO:0000256" key="14">
    <source>
        <dbReference type="ARBA" id="ARBA00023125"/>
    </source>
</evidence>
<comment type="cofactor">
    <cofactor evidence="1">
        <name>Mn(2+)</name>
        <dbReference type="ChEBI" id="CHEBI:29035"/>
    </cofactor>
</comment>
<dbReference type="SUPFAM" id="SSF50249">
    <property type="entry name" value="Nucleic acid-binding proteins"/>
    <property type="match status" value="1"/>
</dbReference>
<dbReference type="CDD" id="cd07906">
    <property type="entry name" value="Adenylation_DNA_ligase_LigD_LigC"/>
    <property type="match status" value="1"/>
</dbReference>
<sequence length="642" mass="73447">MLATLADSPPTQGKWLYEIKWDGYRALAFCDKNKVDLISRNNKSFNEKFYPIVEALQNSNLDAVLDGEIVVVNENGIADFESLQNWRSEADGEIIYYVFDVLWLKGNELAELPLSQRKEILNQLKFNNPALRISQSFDADPEDFLDAAKNMQLEGAIAKNADSVYLSGVRSPLWLKLKVQKRHEVVIGGYTKNQNTPKLFSALLVGVYKNGALQFMGKIGTGFNKKVQKDLLEKFNKLKIKKCPFSFEPEISKPTRFNPNPKPSEAIWLKPKLVCEVSYIGLSREGIMRHPSFKGIRLDKNAHEVHEELSITSPKASKKPVIKIKAEKNRERKTLLNPFEDTQVKIIQGHELKFNHLKKIFWPDNGYTKRDLLNYYYQIASTILPYLKDRPQSLNRFPNGINGLSFYQKDVTKSAPFWIQQFPYRTSLGEDKNFLVVKDEADLLWMANLGSIEMNPWNSTVKHPDYPTWCIIDIDPSEKNSFKEVIEVALMVKQVLDSLKIEGYFKTSGATGVHIYIPMGAKYTYEECQGFGRAIAALVHQEVPKITSIERYSIKRQGKIYVDFLQNRPKATLAAPYSIRPRPFAPVSMPLHWDEVKKGLKPEKYTIKNAMERIKSNGDIFKPVLGKGINLKKIIKSLNLSQ</sequence>
<dbReference type="Pfam" id="PF21686">
    <property type="entry name" value="LigD_Prim-Pol"/>
    <property type="match status" value="1"/>
</dbReference>
<reference evidence="22" key="1">
    <citation type="submission" date="2013-12" db="EMBL/GenBank/DDBJ databases">
        <authorList>
            <person name="Linke B."/>
        </authorList>
    </citation>
    <scope>NUCLEOTIDE SEQUENCE [LARGE SCALE GENOMIC DNA]</scope>
    <source>
        <strain evidence="22">CRIB-18</strain>
    </source>
</reference>
<keyword evidence="18" id="KW-0511">Multifunctional enzyme</keyword>
<keyword evidence="10" id="KW-0378">Hydrolase</keyword>
<dbReference type="GO" id="GO:0005524">
    <property type="term" value="F:ATP binding"/>
    <property type="evidence" value="ECO:0007669"/>
    <property type="project" value="UniProtKB-KW"/>
</dbReference>
<reference evidence="22" key="2">
    <citation type="submission" date="2014-09" db="EMBL/GenBank/DDBJ databases">
        <title>Criblamydia sequanensis harbors a mega-plasmid encoding arsenite resistance.</title>
        <authorList>
            <person name="Bertelli C."/>
            <person name="Goesmann A."/>
            <person name="Greub G."/>
        </authorList>
    </citation>
    <scope>NUCLEOTIDE SEQUENCE [LARGE SCALE GENOMIC DNA]</scope>
    <source>
        <strain evidence="22">CRIB-18</strain>
    </source>
</reference>
<dbReference type="GO" id="GO:0006310">
    <property type="term" value="P:DNA recombination"/>
    <property type="evidence" value="ECO:0007669"/>
    <property type="project" value="UniProtKB-KW"/>
</dbReference>
<dbReference type="Gene3D" id="3.30.470.30">
    <property type="entry name" value="DNA ligase/mRNA capping enzyme"/>
    <property type="match status" value="1"/>
</dbReference>
<gene>
    <name evidence="22" type="ORF">CSEC_2035</name>
</gene>
<evidence type="ECO:0000256" key="6">
    <source>
        <dbReference type="ARBA" id="ARBA00022722"/>
    </source>
</evidence>